<dbReference type="RefSeq" id="XP_002547166.1">
    <property type="nucleotide sequence ID" value="XM_002547120.1"/>
</dbReference>
<dbReference type="PANTHER" id="PTHR39405">
    <property type="entry name" value="DSC E3 UBIQUITIN LIGASE COMPLEX SUBUNIT 4"/>
    <property type="match status" value="1"/>
</dbReference>
<accession>C5M6J1</accession>
<gene>
    <name evidence="3" type="ORF">CTRG_01472</name>
</gene>
<dbReference type="EMBL" id="GG692396">
    <property type="protein sequence ID" value="EER34611.1"/>
    <property type="molecule type" value="Genomic_DNA"/>
</dbReference>
<protein>
    <recommendedName>
        <fullName evidence="2">DUF1746 domain-containing protein</fullName>
    </recommendedName>
</protein>
<feature type="transmembrane region" description="Helical" evidence="1">
    <location>
        <begin position="156"/>
        <end position="177"/>
    </location>
</feature>
<evidence type="ECO:0000259" key="2">
    <source>
        <dbReference type="Pfam" id="PF08508"/>
    </source>
</evidence>
<keyword evidence="1" id="KW-0812">Transmembrane</keyword>
<dbReference type="HOGENOM" id="CLU_074141_0_0_1"/>
<dbReference type="KEGG" id="ctp:CTRG_01472"/>
<sequence>MTERGNIPIELLDFQRQKVPTPQQTVQNNNSILIKRKRFFLSDLKESIQFLEIFLIVLIYLRDLSFLKLLIRATVHLSILNIDPKIISRITNIPEDYKKSLTKVSLRGVIIGNLFCIFWHLIFGVGSSYSNDKGYLYGGITIQFIGDRIPFNRFEVILLDILVFLTQLIFHNLFGVVNEKDVFEIKQVNEENGNDEVDEDERIYDEGDGYNGNVELLTIDLLGNIKKVMNYKISLQPINLNNESTQMPGAFPNPRLFV</sequence>
<dbReference type="Pfam" id="PF08508">
    <property type="entry name" value="DUF1746"/>
    <property type="match status" value="1"/>
</dbReference>
<organism evidence="3 4">
    <name type="scientific">Candida tropicalis (strain ATCC MYA-3404 / T1)</name>
    <name type="common">Yeast</name>
    <dbReference type="NCBI Taxonomy" id="294747"/>
    <lineage>
        <taxon>Eukaryota</taxon>
        <taxon>Fungi</taxon>
        <taxon>Dikarya</taxon>
        <taxon>Ascomycota</taxon>
        <taxon>Saccharomycotina</taxon>
        <taxon>Pichiomycetes</taxon>
        <taxon>Debaryomycetaceae</taxon>
        <taxon>Candida/Lodderomyces clade</taxon>
        <taxon>Candida</taxon>
    </lineage>
</organism>
<reference evidence="3 4" key="1">
    <citation type="journal article" date="2009" name="Nature">
        <title>Evolution of pathogenicity and sexual reproduction in eight Candida genomes.</title>
        <authorList>
            <person name="Butler G."/>
            <person name="Rasmussen M.D."/>
            <person name="Lin M.F."/>
            <person name="Santos M.A."/>
            <person name="Sakthikumar S."/>
            <person name="Munro C.A."/>
            <person name="Rheinbay E."/>
            <person name="Grabherr M."/>
            <person name="Forche A."/>
            <person name="Reedy J.L."/>
            <person name="Agrafioti I."/>
            <person name="Arnaud M.B."/>
            <person name="Bates S."/>
            <person name="Brown A.J."/>
            <person name="Brunke S."/>
            <person name="Costanzo M.C."/>
            <person name="Fitzpatrick D.A."/>
            <person name="de Groot P.W."/>
            <person name="Harris D."/>
            <person name="Hoyer L.L."/>
            <person name="Hube B."/>
            <person name="Klis F.M."/>
            <person name="Kodira C."/>
            <person name="Lennard N."/>
            <person name="Logue M.E."/>
            <person name="Martin R."/>
            <person name="Neiman A.M."/>
            <person name="Nikolaou E."/>
            <person name="Quail M.A."/>
            <person name="Quinn J."/>
            <person name="Santos M.C."/>
            <person name="Schmitzberger F.F."/>
            <person name="Sherlock G."/>
            <person name="Shah P."/>
            <person name="Silverstein K.A."/>
            <person name="Skrzypek M.S."/>
            <person name="Soll D."/>
            <person name="Staggs R."/>
            <person name="Stansfield I."/>
            <person name="Stumpf M.P."/>
            <person name="Sudbery P.E."/>
            <person name="Srikantha T."/>
            <person name="Zeng Q."/>
            <person name="Berman J."/>
            <person name="Berriman M."/>
            <person name="Heitman J."/>
            <person name="Gow N.A."/>
            <person name="Lorenz M.C."/>
            <person name="Birren B.W."/>
            <person name="Kellis M."/>
            <person name="Cuomo C.A."/>
        </authorList>
    </citation>
    <scope>NUCLEOTIDE SEQUENCE [LARGE SCALE GENOMIC DNA]</scope>
    <source>
        <strain evidence="4">ATCC MYA-3404 / T1</strain>
    </source>
</reference>
<dbReference type="OrthoDB" id="5428737at2759"/>
<evidence type="ECO:0000256" key="1">
    <source>
        <dbReference type="SAM" id="Phobius"/>
    </source>
</evidence>
<keyword evidence="4" id="KW-1185">Reference proteome</keyword>
<dbReference type="GO" id="GO:0032933">
    <property type="term" value="P:SREBP signaling pathway"/>
    <property type="evidence" value="ECO:0007669"/>
    <property type="project" value="InterPro"/>
</dbReference>
<dbReference type="VEuPathDB" id="FungiDB:CTRG_01472"/>
<dbReference type="Proteomes" id="UP000002037">
    <property type="component" value="Unassembled WGS sequence"/>
</dbReference>
<dbReference type="GO" id="GO:0005783">
    <property type="term" value="C:endoplasmic reticulum"/>
    <property type="evidence" value="ECO:0007669"/>
    <property type="project" value="TreeGrafter"/>
</dbReference>
<dbReference type="GeneID" id="8301360"/>
<dbReference type="eggNOG" id="ENOG502S4TY">
    <property type="taxonomic scope" value="Eukaryota"/>
</dbReference>
<dbReference type="InterPro" id="IPR038967">
    <property type="entry name" value="Dsc4-like"/>
</dbReference>
<dbReference type="AlphaFoldDB" id="C5M6J1"/>
<keyword evidence="1" id="KW-0472">Membrane</keyword>
<name>C5M6J1_CANTT</name>
<feature type="domain" description="DUF1746" evidence="2">
    <location>
        <begin position="47"/>
        <end position="170"/>
    </location>
</feature>
<proteinExistence type="predicted"/>
<dbReference type="PANTHER" id="PTHR39405:SF1">
    <property type="entry name" value="DSC E3 UBIQUITIN LIGASE COMPLEX SUBUNIT 4"/>
    <property type="match status" value="1"/>
</dbReference>
<dbReference type="InterPro" id="IPR013715">
    <property type="entry name" value="DUF1746"/>
</dbReference>
<keyword evidence="1" id="KW-1133">Transmembrane helix</keyword>
<evidence type="ECO:0000313" key="4">
    <source>
        <dbReference type="Proteomes" id="UP000002037"/>
    </source>
</evidence>
<dbReference type="GO" id="GO:0044695">
    <property type="term" value="C:Dsc E3 ubiquitin ligase complex"/>
    <property type="evidence" value="ECO:0007669"/>
    <property type="project" value="InterPro"/>
</dbReference>
<evidence type="ECO:0000313" key="3">
    <source>
        <dbReference type="EMBL" id="EER34611.1"/>
    </source>
</evidence>
<feature type="transmembrane region" description="Helical" evidence="1">
    <location>
        <begin position="108"/>
        <end position="129"/>
    </location>
</feature>